<feature type="compositionally biased region" description="Polar residues" evidence="1">
    <location>
        <begin position="87"/>
        <end position="99"/>
    </location>
</feature>
<accession>A0A428RNY0</accession>
<name>A0A428RNY0_9HYPO</name>
<feature type="compositionally biased region" description="Polar residues" evidence="1">
    <location>
        <begin position="1"/>
        <end position="21"/>
    </location>
</feature>
<feature type="compositionally biased region" description="Polar residues" evidence="1">
    <location>
        <begin position="31"/>
        <end position="61"/>
    </location>
</feature>
<keyword evidence="3" id="KW-1185">Reference proteome</keyword>
<comment type="caution">
    <text evidence="2">The sequence shown here is derived from an EMBL/GenBank/DDBJ whole genome shotgun (WGS) entry which is preliminary data.</text>
</comment>
<feature type="compositionally biased region" description="Polar residues" evidence="1">
    <location>
        <begin position="203"/>
        <end position="214"/>
    </location>
</feature>
<reference evidence="2 3" key="1">
    <citation type="submission" date="2017-06" db="EMBL/GenBank/DDBJ databases">
        <title>Comparative genomic analysis of Ambrosia Fusariam Clade fungi.</title>
        <authorList>
            <person name="Stajich J.E."/>
            <person name="Carrillo J."/>
            <person name="Kijimoto T."/>
            <person name="Eskalen A."/>
            <person name="O'Donnell K."/>
            <person name="Kasson M."/>
        </authorList>
    </citation>
    <scope>NUCLEOTIDE SEQUENCE [LARGE SCALE GENOMIC DNA]</scope>
    <source>
        <strain evidence="2 3">NRRL62579</strain>
    </source>
</reference>
<gene>
    <name evidence="2" type="ORF">CEP52_017556</name>
</gene>
<dbReference type="Proteomes" id="UP000287144">
    <property type="component" value="Unassembled WGS sequence"/>
</dbReference>
<feature type="non-terminal residue" evidence="2">
    <location>
        <position position="214"/>
    </location>
</feature>
<protein>
    <submittedName>
        <fullName evidence="2">Uncharacterized protein</fullName>
    </submittedName>
</protein>
<organism evidence="2 3">
    <name type="scientific">Fusarium oligoseptatum</name>
    <dbReference type="NCBI Taxonomy" id="2604345"/>
    <lineage>
        <taxon>Eukaryota</taxon>
        <taxon>Fungi</taxon>
        <taxon>Dikarya</taxon>
        <taxon>Ascomycota</taxon>
        <taxon>Pezizomycotina</taxon>
        <taxon>Sordariomycetes</taxon>
        <taxon>Hypocreomycetidae</taxon>
        <taxon>Hypocreales</taxon>
        <taxon>Nectriaceae</taxon>
        <taxon>Fusarium</taxon>
        <taxon>Fusarium solani species complex</taxon>
    </lineage>
</organism>
<evidence type="ECO:0000313" key="2">
    <source>
        <dbReference type="EMBL" id="RSL79178.1"/>
    </source>
</evidence>
<feature type="region of interest" description="Disordered" evidence="1">
    <location>
        <begin position="1"/>
        <end position="214"/>
    </location>
</feature>
<dbReference type="EMBL" id="NKCK01000629">
    <property type="protein sequence ID" value="RSL79178.1"/>
    <property type="molecule type" value="Genomic_DNA"/>
</dbReference>
<sequence length="214" mass="22183">MSEKTASSGFPSVQSLLNQPLGSEDAGSTGGTSEYEPSNSQSCSNGFRESTANTQSTSEPRSTPRLFGPGQPMPTTTTRVGCMPSPGGSSLVNSSQPMNLSFPAIDDPSRKPNLGGRTASSTEPSYMCEAPRNTILQSMGSRPGIDATESFSSPTSTAARSHSQPSVVFPGAHTHPPYSAVSPQDVQGMEDPSAHLPDMQLYLGTSTSGKAVPP</sequence>
<evidence type="ECO:0000313" key="3">
    <source>
        <dbReference type="Proteomes" id="UP000287144"/>
    </source>
</evidence>
<evidence type="ECO:0000256" key="1">
    <source>
        <dbReference type="SAM" id="MobiDB-lite"/>
    </source>
</evidence>
<dbReference type="AlphaFoldDB" id="A0A428RNY0"/>
<proteinExistence type="predicted"/>
<feature type="compositionally biased region" description="Polar residues" evidence="1">
    <location>
        <begin position="149"/>
        <end position="166"/>
    </location>
</feature>